<evidence type="ECO:0000256" key="1">
    <source>
        <dbReference type="SAM" id="MobiDB-lite"/>
    </source>
</evidence>
<accession>A0A409W827</accession>
<protein>
    <submittedName>
        <fullName evidence="2">Uncharacterized protein</fullName>
    </submittedName>
</protein>
<dbReference type="InParanoid" id="A0A409W827"/>
<comment type="caution">
    <text evidence="2">The sequence shown here is derived from an EMBL/GenBank/DDBJ whole genome shotgun (WGS) entry which is preliminary data.</text>
</comment>
<evidence type="ECO:0000313" key="3">
    <source>
        <dbReference type="Proteomes" id="UP000283269"/>
    </source>
</evidence>
<feature type="compositionally biased region" description="Pro residues" evidence="1">
    <location>
        <begin position="121"/>
        <end position="132"/>
    </location>
</feature>
<dbReference type="STRING" id="93625.A0A409W827"/>
<dbReference type="OrthoDB" id="3123629at2759"/>
<dbReference type="EMBL" id="NHYD01003678">
    <property type="protein sequence ID" value="PPQ74691.1"/>
    <property type="molecule type" value="Genomic_DNA"/>
</dbReference>
<evidence type="ECO:0000313" key="2">
    <source>
        <dbReference type="EMBL" id="PPQ74691.1"/>
    </source>
</evidence>
<organism evidence="2 3">
    <name type="scientific">Psilocybe cyanescens</name>
    <dbReference type="NCBI Taxonomy" id="93625"/>
    <lineage>
        <taxon>Eukaryota</taxon>
        <taxon>Fungi</taxon>
        <taxon>Dikarya</taxon>
        <taxon>Basidiomycota</taxon>
        <taxon>Agaricomycotina</taxon>
        <taxon>Agaricomycetes</taxon>
        <taxon>Agaricomycetidae</taxon>
        <taxon>Agaricales</taxon>
        <taxon>Agaricineae</taxon>
        <taxon>Strophariaceae</taxon>
        <taxon>Psilocybe</taxon>
    </lineage>
</organism>
<dbReference type="Proteomes" id="UP000283269">
    <property type="component" value="Unassembled WGS sequence"/>
</dbReference>
<feature type="region of interest" description="Disordered" evidence="1">
    <location>
        <begin position="113"/>
        <end position="155"/>
    </location>
</feature>
<dbReference type="AlphaFoldDB" id="A0A409W827"/>
<sequence>MVICSACGINFKNKHGLTIHRNKCQTRKGINEANLTQHATIRTQAKPDLNHARITRDLELTPEPDNNNEWIDVESDSPAPEPDLATVELEFIPPPTSRGRPRQYPRRYNDYLPNSTTLLPHMPPPRPIGPPAPKRRRLSPTRAATPASSFEPDLLRTVPNEFGLYREYPSQPAKEVDEMEDIDNL</sequence>
<gene>
    <name evidence="2" type="ORF">CVT25_007634</name>
</gene>
<proteinExistence type="predicted"/>
<feature type="non-terminal residue" evidence="2">
    <location>
        <position position="185"/>
    </location>
</feature>
<reference evidence="2 3" key="1">
    <citation type="journal article" date="2018" name="Evol. Lett.">
        <title>Horizontal gene cluster transfer increased hallucinogenic mushroom diversity.</title>
        <authorList>
            <person name="Reynolds H.T."/>
            <person name="Vijayakumar V."/>
            <person name="Gluck-Thaler E."/>
            <person name="Korotkin H.B."/>
            <person name="Matheny P.B."/>
            <person name="Slot J.C."/>
        </authorList>
    </citation>
    <scope>NUCLEOTIDE SEQUENCE [LARGE SCALE GENOMIC DNA]</scope>
    <source>
        <strain evidence="2 3">2631</strain>
    </source>
</reference>
<name>A0A409W827_PSICY</name>
<keyword evidence="3" id="KW-1185">Reference proteome</keyword>